<accession>A0ABR1BMR3</accession>
<evidence type="ECO:0000313" key="1">
    <source>
        <dbReference type="EMBL" id="KAK6726665.1"/>
    </source>
</evidence>
<organism evidence="1 2">
    <name type="scientific">Necator americanus</name>
    <name type="common">Human hookworm</name>
    <dbReference type="NCBI Taxonomy" id="51031"/>
    <lineage>
        <taxon>Eukaryota</taxon>
        <taxon>Metazoa</taxon>
        <taxon>Ecdysozoa</taxon>
        <taxon>Nematoda</taxon>
        <taxon>Chromadorea</taxon>
        <taxon>Rhabditida</taxon>
        <taxon>Rhabditina</taxon>
        <taxon>Rhabditomorpha</taxon>
        <taxon>Strongyloidea</taxon>
        <taxon>Ancylostomatidae</taxon>
        <taxon>Bunostominae</taxon>
        <taxon>Necator</taxon>
    </lineage>
</organism>
<gene>
    <name evidence="1" type="primary">Necator_chrI.g907</name>
    <name evidence="1" type="ORF">RB195_004783</name>
</gene>
<dbReference type="Proteomes" id="UP001303046">
    <property type="component" value="Unassembled WGS sequence"/>
</dbReference>
<reference evidence="1 2" key="1">
    <citation type="submission" date="2023-08" db="EMBL/GenBank/DDBJ databases">
        <title>A Necator americanus chromosomal reference genome.</title>
        <authorList>
            <person name="Ilik V."/>
            <person name="Petrzelkova K.J."/>
            <person name="Pardy F."/>
            <person name="Fuh T."/>
            <person name="Niatou-Singa F.S."/>
            <person name="Gouil Q."/>
            <person name="Baker L."/>
            <person name="Ritchie M.E."/>
            <person name="Jex A.R."/>
            <person name="Gazzola D."/>
            <person name="Li H."/>
            <person name="Toshio Fujiwara R."/>
            <person name="Zhan B."/>
            <person name="Aroian R.V."/>
            <person name="Pafco B."/>
            <person name="Schwarz E.M."/>
        </authorList>
    </citation>
    <scope>NUCLEOTIDE SEQUENCE [LARGE SCALE GENOMIC DNA]</scope>
    <source>
        <strain evidence="1 2">Aroian</strain>
        <tissue evidence="1">Whole animal</tissue>
    </source>
</reference>
<dbReference type="EMBL" id="JAVFWL010000001">
    <property type="protein sequence ID" value="KAK6726665.1"/>
    <property type="molecule type" value="Genomic_DNA"/>
</dbReference>
<name>A0ABR1BMR3_NECAM</name>
<evidence type="ECO:0000313" key="2">
    <source>
        <dbReference type="Proteomes" id="UP001303046"/>
    </source>
</evidence>
<protein>
    <submittedName>
        <fullName evidence="1">Uncharacterized protein</fullName>
    </submittedName>
</protein>
<proteinExistence type="predicted"/>
<sequence length="106" mass="12273">MQVGVCGNCSRVVTTQSETVSMASRACVALELQWCELNETPNIMHCLYELCVESLKDTPQAAWFCSLIPDTPVMAYQYLNIQETKRQKTWKPYHDKFLDEIRHDEL</sequence>
<comment type="caution">
    <text evidence="1">The sequence shown here is derived from an EMBL/GenBank/DDBJ whole genome shotgun (WGS) entry which is preliminary data.</text>
</comment>
<keyword evidence="2" id="KW-1185">Reference proteome</keyword>